<organism evidence="3 4">
    <name type="scientific">Ziziphus jujuba var. spinosa</name>
    <dbReference type="NCBI Taxonomy" id="714518"/>
    <lineage>
        <taxon>Eukaryota</taxon>
        <taxon>Viridiplantae</taxon>
        <taxon>Streptophyta</taxon>
        <taxon>Embryophyta</taxon>
        <taxon>Tracheophyta</taxon>
        <taxon>Spermatophyta</taxon>
        <taxon>Magnoliopsida</taxon>
        <taxon>eudicotyledons</taxon>
        <taxon>Gunneridae</taxon>
        <taxon>Pentapetalae</taxon>
        <taxon>rosids</taxon>
        <taxon>fabids</taxon>
        <taxon>Rosales</taxon>
        <taxon>Rhamnaceae</taxon>
        <taxon>Paliureae</taxon>
        <taxon>Ziziphus</taxon>
    </lineage>
</organism>
<dbReference type="SMART" id="SM00205">
    <property type="entry name" value="THN"/>
    <property type="match status" value="1"/>
</dbReference>
<comment type="caution">
    <text evidence="3">The sequence shown here is derived from an EMBL/GenBank/DDBJ whole genome shotgun (WGS) entry which is preliminary data.</text>
</comment>
<accession>A0A978VCP8</accession>
<feature type="transmembrane region" description="Helical" evidence="2">
    <location>
        <begin position="275"/>
        <end position="296"/>
    </location>
</feature>
<protein>
    <recommendedName>
        <fullName evidence="5">Thaumatin-like protein 1b</fullName>
    </recommendedName>
</protein>
<dbReference type="PROSITE" id="PS51367">
    <property type="entry name" value="THAUMATIN_2"/>
    <property type="match status" value="1"/>
</dbReference>
<reference evidence="3" key="1">
    <citation type="journal article" date="2021" name="Front. Plant Sci.">
        <title>Chromosome-Scale Genome Assembly for Chinese Sour Jujube and Insights Into Its Genome Evolution and Domestication Signature.</title>
        <authorList>
            <person name="Shen L.-Y."/>
            <person name="Luo H."/>
            <person name="Wang X.-L."/>
            <person name="Wang X.-M."/>
            <person name="Qiu X.-J."/>
            <person name="Liu H."/>
            <person name="Zhou S.-S."/>
            <person name="Jia K.-H."/>
            <person name="Nie S."/>
            <person name="Bao Y.-T."/>
            <person name="Zhang R.-G."/>
            <person name="Yun Q.-Z."/>
            <person name="Chai Y.-H."/>
            <person name="Lu J.-Y."/>
            <person name="Li Y."/>
            <person name="Zhao S.-W."/>
            <person name="Mao J.-F."/>
            <person name="Jia S.-G."/>
            <person name="Mao Y.-M."/>
        </authorList>
    </citation>
    <scope>NUCLEOTIDE SEQUENCE</scope>
    <source>
        <strain evidence="3">AT0</strain>
        <tissue evidence="3">Leaf</tissue>
    </source>
</reference>
<evidence type="ECO:0000313" key="3">
    <source>
        <dbReference type="EMBL" id="KAH7528137.1"/>
    </source>
</evidence>
<dbReference type="EMBL" id="JAEACU010000005">
    <property type="protein sequence ID" value="KAH7528137.1"/>
    <property type="molecule type" value="Genomic_DNA"/>
</dbReference>
<keyword evidence="2" id="KW-0472">Membrane</keyword>
<keyword evidence="2" id="KW-1133">Transmembrane helix</keyword>
<keyword evidence="2" id="KW-0812">Transmembrane</keyword>
<evidence type="ECO:0000256" key="2">
    <source>
        <dbReference type="SAM" id="Phobius"/>
    </source>
</evidence>
<dbReference type="Proteomes" id="UP000813462">
    <property type="component" value="Unassembled WGS sequence"/>
</dbReference>
<dbReference type="SUPFAM" id="SSF49870">
    <property type="entry name" value="Osmotin, thaumatin-like protein"/>
    <property type="match status" value="1"/>
</dbReference>
<dbReference type="Gene3D" id="2.60.110.10">
    <property type="entry name" value="Thaumatin"/>
    <property type="match status" value="1"/>
</dbReference>
<evidence type="ECO:0008006" key="5">
    <source>
        <dbReference type="Google" id="ProtNLM"/>
    </source>
</evidence>
<dbReference type="InterPro" id="IPR037176">
    <property type="entry name" value="Osmotin/thaumatin-like_sf"/>
</dbReference>
<dbReference type="InterPro" id="IPR001938">
    <property type="entry name" value="Thaumatin"/>
</dbReference>
<name>A0A978VCP8_ZIZJJ</name>
<evidence type="ECO:0000256" key="1">
    <source>
        <dbReference type="ARBA" id="ARBA00010607"/>
    </source>
</evidence>
<proteinExistence type="inferred from homology"/>
<gene>
    <name evidence="3" type="ORF">FEM48_Zijuj05G0039800</name>
</gene>
<sequence length="356" mass="38450">MIELIIRNQCDDPVWPVAKSNSGGTLWLLPTTTGGFVLQPGQSNTISVPPGQSNTISVPPSWSGSLWGRTQCNIEDSSAFHCLTGDCGSDKIGCGGESDLLKPASTSIASFTLNATDGMDYYEVSFKKGYIMVAPVDRGGVVDDEHHCTTAGCAVNLMSSCPPELRYSDESLGCKSACQAFAEPSFCCSTAAACNCSHNRYTDFFKQACPKAKSFSNDKTSTFSCPLQQEFVIIFCPSSSTTRSTSSDYNLHTELESDSQGKINNNSKKRNKYKITALISGALALLGTLSTALWWFNAAGSTNCCQINFFIKSLRIEGIADVAFRREGDDKEIEREGEIEIAVAESDVENNPHGME</sequence>
<comment type="similarity">
    <text evidence="1">Belongs to the thaumatin family.</text>
</comment>
<dbReference type="PANTHER" id="PTHR31048">
    <property type="entry name" value="OS03G0233200 PROTEIN"/>
    <property type="match status" value="1"/>
</dbReference>
<evidence type="ECO:0000313" key="4">
    <source>
        <dbReference type="Proteomes" id="UP000813462"/>
    </source>
</evidence>
<dbReference type="Pfam" id="PF00314">
    <property type="entry name" value="Thaumatin"/>
    <property type="match status" value="1"/>
</dbReference>
<dbReference type="AlphaFoldDB" id="A0A978VCP8"/>